<keyword evidence="1" id="KW-0472">Membrane</keyword>
<reference evidence="2 3" key="1">
    <citation type="submission" date="2021-06" db="EMBL/GenBank/DDBJ databases">
        <authorList>
            <person name="Criscuolo A."/>
        </authorList>
    </citation>
    <scope>NUCLEOTIDE SEQUENCE [LARGE SCALE GENOMIC DNA]</scope>
    <source>
        <strain evidence="3">CIP 111802</strain>
    </source>
</reference>
<evidence type="ECO:0000313" key="3">
    <source>
        <dbReference type="Proteomes" id="UP000730618"/>
    </source>
</evidence>
<protein>
    <submittedName>
        <fullName evidence="2">Uncharacterized protein</fullName>
    </submittedName>
</protein>
<sequence length="181" mass="21793">MLKVIGEYWAAVIFPLLLVFASLFIVKDWKNWRYYYPTILFTIGVSLVVSVLTYEHWLWYFHKALFIPNHTLNDLWINFTQFPLICFMFLSRYPYKSRWLMQAAYTSIWAVITSLIEGVFVILQCTTYHNGWNWGWSVLFWFVTFPTLRLHHSKPFFAWLVFVISAMLVIPYFHIPITQLK</sequence>
<evidence type="ECO:0000313" key="2">
    <source>
        <dbReference type="EMBL" id="CAG7626173.1"/>
    </source>
</evidence>
<keyword evidence="1" id="KW-1133">Transmembrane helix</keyword>
<keyword evidence="3" id="KW-1185">Reference proteome</keyword>
<feature type="transmembrane region" description="Helical" evidence="1">
    <location>
        <begin position="157"/>
        <end position="175"/>
    </location>
</feature>
<proteinExistence type="predicted"/>
<dbReference type="RefSeq" id="WP_218097581.1">
    <property type="nucleotide sequence ID" value="NZ_CAJVCE010000003.1"/>
</dbReference>
<dbReference type="NCBIfam" id="NF041644">
    <property type="entry name" value="CBO0543_fam"/>
    <property type="match status" value="1"/>
</dbReference>
<feature type="transmembrane region" description="Helical" evidence="1">
    <location>
        <begin position="103"/>
        <end position="122"/>
    </location>
</feature>
<dbReference type="EMBL" id="CAJVCE010000003">
    <property type="protein sequence ID" value="CAG7626173.1"/>
    <property type="molecule type" value="Genomic_DNA"/>
</dbReference>
<organism evidence="2 3">
    <name type="scientific">Paenibacillus allorhizosphaerae</name>
    <dbReference type="NCBI Taxonomy" id="2849866"/>
    <lineage>
        <taxon>Bacteria</taxon>
        <taxon>Bacillati</taxon>
        <taxon>Bacillota</taxon>
        <taxon>Bacilli</taxon>
        <taxon>Bacillales</taxon>
        <taxon>Paenibacillaceae</taxon>
        <taxon>Paenibacillus</taxon>
    </lineage>
</organism>
<evidence type="ECO:0000256" key="1">
    <source>
        <dbReference type="SAM" id="Phobius"/>
    </source>
</evidence>
<comment type="caution">
    <text evidence="2">The sequence shown here is derived from an EMBL/GenBank/DDBJ whole genome shotgun (WGS) entry which is preliminary data.</text>
</comment>
<feature type="transmembrane region" description="Helical" evidence="1">
    <location>
        <begin position="38"/>
        <end position="60"/>
    </location>
</feature>
<feature type="transmembrane region" description="Helical" evidence="1">
    <location>
        <begin position="6"/>
        <end position="26"/>
    </location>
</feature>
<feature type="transmembrane region" description="Helical" evidence="1">
    <location>
        <begin position="75"/>
        <end position="91"/>
    </location>
</feature>
<gene>
    <name evidence="2" type="ORF">PAECIP111802_01223</name>
</gene>
<keyword evidence="1" id="KW-0812">Transmembrane</keyword>
<name>A0ABM8VD17_9BACL</name>
<accession>A0ABM8VD17</accession>
<dbReference type="Proteomes" id="UP000730618">
    <property type="component" value="Unassembled WGS sequence"/>
</dbReference>
<dbReference type="InterPro" id="IPR048147">
    <property type="entry name" value="CBO0543-like"/>
</dbReference>